<comment type="caution">
    <text evidence="11">The sequence shown here is derived from an EMBL/GenBank/DDBJ whole genome shotgun (WGS) entry which is preliminary data.</text>
</comment>
<keyword evidence="3" id="KW-0597">Phosphoprotein</keyword>
<evidence type="ECO:0000259" key="9">
    <source>
        <dbReference type="Pfam" id="PF02879"/>
    </source>
</evidence>
<evidence type="ECO:0000256" key="1">
    <source>
        <dbReference type="ARBA" id="ARBA00001946"/>
    </source>
</evidence>
<comment type="similarity">
    <text evidence="2 7">Belongs to the phosphohexose mutase family.</text>
</comment>
<evidence type="ECO:0000256" key="7">
    <source>
        <dbReference type="RuleBase" id="RU004326"/>
    </source>
</evidence>
<sequence length="570" mass="63591">METHIIESAKVWTQLPFDEQTRKEAQQLIDAGGKELIDAFYTDLDFGTGGLRGIMGCGTNRINKYTIGQATQGLANYLKKQFPYQSISVAIAHDTRNGSRQLSELTAEVLSANGIHVFLSESFRPTPWLSFTIRELGCLSGIVLTASHNPPEYNGYKVYWSDGGQLVPPHDKAVIQEVRAVRFEDIRFDKKPELIKLVGKEIDEKYVARIKGLSLNQAGKDRLKIVFTPLHGTSVELLPAALRASGFTNIQIVEKQKTPDGNFPTVKSPNPEEAEALSMALQMAQDEDADLIIGTDPDADRVGIGVKNLENQWILLNGNQTGAVLIWYILDQYKQAGRLRTNSFIAKSIVTTDLINEIARAYNVECMECLTGFKWIADFIRRFEGVKEFITGCEESYGYLVGDFVRDKDAIGSAVMIAEAAAWAKSQGSSFYKLLTDIWLKFGYYGEKLISITKKGKEGLEEIDRMMENLRRQPPKELGGEQVVRMLDYKSLKDTNTLTGDVTAIELPTSNVLQFYTQSGARITARPSGTEPKIKFYFSVKIPVHSYDDIPQAALTVEKKINSYMTSLGL</sequence>
<evidence type="ECO:0000259" key="10">
    <source>
        <dbReference type="Pfam" id="PF02880"/>
    </source>
</evidence>
<dbReference type="Gene3D" id="3.30.310.50">
    <property type="entry name" value="Alpha-D-phosphohexomutase, C-terminal domain"/>
    <property type="match status" value="1"/>
</dbReference>
<dbReference type="SUPFAM" id="SSF55957">
    <property type="entry name" value="Phosphoglucomutase, C-terminal domain"/>
    <property type="match status" value="1"/>
</dbReference>
<feature type="domain" description="Alpha-D-phosphohexomutase alpha/beta/alpha" evidence="8">
    <location>
        <begin position="45"/>
        <end position="183"/>
    </location>
</feature>
<evidence type="ECO:0000313" key="12">
    <source>
        <dbReference type="Proteomes" id="UP000286715"/>
    </source>
</evidence>
<dbReference type="GO" id="GO:0005975">
    <property type="term" value="P:carbohydrate metabolic process"/>
    <property type="evidence" value="ECO:0007669"/>
    <property type="project" value="InterPro"/>
</dbReference>
<dbReference type="CDD" id="cd05799">
    <property type="entry name" value="PGM2"/>
    <property type="match status" value="1"/>
</dbReference>
<evidence type="ECO:0000256" key="2">
    <source>
        <dbReference type="ARBA" id="ARBA00010231"/>
    </source>
</evidence>
<evidence type="ECO:0000256" key="3">
    <source>
        <dbReference type="ARBA" id="ARBA00022553"/>
    </source>
</evidence>
<dbReference type="GO" id="GO:0006166">
    <property type="term" value="P:purine ribonucleoside salvage"/>
    <property type="evidence" value="ECO:0007669"/>
    <property type="project" value="TreeGrafter"/>
</dbReference>
<evidence type="ECO:0000256" key="5">
    <source>
        <dbReference type="ARBA" id="ARBA00022842"/>
    </source>
</evidence>
<dbReference type="PANTHER" id="PTHR45745:SF1">
    <property type="entry name" value="PHOSPHOGLUCOMUTASE 2B-RELATED"/>
    <property type="match status" value="1"/>
</dbReference>
<gene>
    <name evidence="11" type="ORF">JCM31826_20090</name>
</gene>
<keyword evidence="6" id="KW-0413">Isomerase</keyword>
<evidence type="ECO:0000256" key="6">
    <source>
        <dbReference type="ARBA" id="ARBA00023235"/>
    </source>
</evidence>
<organism evidence="11 12">
    <name type="scientific">Thermaurantimonas aggregans</name>
    <dbReference type="NCBI Taxonomy" id="2173829"/>
    <lineage>
        <taxon>Bacteria</taxon>
        <taxon>Pseudomonadati</taxon>
        <taxon>Bacteroidota</taxon>
        <taxon>Flavobacteriia</taxon>
        <taxon>Flavobacteriales</taxon>
        <taxon>Schleiferiaceae</taxon>
        <taxon>Thermaurantimonas</taxon>
    </lineage>
</organism>
<dbReference type="InterPro" id="IPR005841">
    <property type="entry name" value="Alpha-D-phosphohexomutase_SF"/>
</dbReference>
<dbReference type="InterPro" id="IPR016066">
    <property type="entry name" value="A-D-PHexomutase_CS"/>
</dbReference>
<dbReference type="InterPro" id="IPR005846">
    <property type="entry name" value="A-D-PHexomutase_a/b/a-III"/>
</dbReference>
<dbReference type="InterPro" id="IPR036900">
    <property type="entry name" value="A-D-PHexomutase_C_sf"/>
</dbReference>
<feature type="domain" description="Alpha-D-phosphohexomutase alpha/beta/alpha" evidence="10">
    <location>
        <begin position="317"/>
        <end position="439"/>
    </location>
</feature>
<feature type="domain" description="Alpha-D-phosphohexomutase alpha/beta/alpha" evidence="9">
    <location>
        <begin position="205"/>
        <end position="304"/>
    </location>
</feature>
<dbReference type="InterPro" id="IPR016055">
    <property type="entry name" value="A-D-PHexomutase_a/b/a-I/II/III"/>
</dbReference>
<dbReference type="Pfam" id="PF02880">
    <property type="entry name" value="PGM_PMM_III"/>
    <property type="match status" value="1"/>
</dbReference>
<dbReference type="GO" id="GO:0000287">
    <property type="term" value="F:magnesium ion binding"/>
    <property type="evidence" value="ECO:0007669"/>
    <property type="project" value="InterPro"/>
</dbReference>
<name>A0A401XND1_9FLAO</name>
<evidence type="ECO:0000259" key="8">
    <source>
        <dbReference type="Pfam" id="PF02878"/>
    </source>
</evidence>
<keyword evidence="4 7" id="KW-0479">Metal-binding</keyword>
<dbReference type="PANTHER" id="PTHR45745">
    <property type="entry name" value="PHOSPHOMANNOMUTASE 45A"/>
    <property type="match status" value="1"/>
</dbReference>
<protein>
    <submittedName>
        <fullName evidence="11">Phosphoglucomutase</fullName>
    </submittedName>
</protein>
<proteinExistence type="inferred from homology"/>
<dbReference type="EMBL" id="BHZE01000025">
    <property type="protein sequence ID" value="GCD78527.1"/>
    <property type="molecule type" value="Genomic_DNA"/>
</dbReference>
<dbReference type="PRINTS" id="PR00509">
    <property type="entry name" value="PGMPMM"/>
</dbReference>
<dbReference type="GO" id="GO:0008973">
    <property type="term" value="F:phosphopentomutase activity"/>
    <property type="evidence" value="ECO:0007669"/>
    <property type="project" value="TreeGrafter"/>
</dbReference>
<dbReference type="InterPro" id="IPR005845">
    <property type="entry name" value="A-D-PHexomutase_a/b/a-II"/>
</dbReference>
<dbReference type="Pfam" id="PF02878">
    <property type="entry name" value="PGM_PMM_I"/>
    <property type="match status" value="1"/>
</dbReference>
<dbReference type="Gene3D" id="3.40.120.10">
    <property type="entry name" value="Alpha-D-Glucose-1,6-Bisphosphate, subunit A, domain 3"/>
    <property type="match status" value="3"/>
</dbReference>
<dbReference type="InterPro" id="IPR005844">
    <property type="entry name" value="A-D-PHexomutase_a/b/a-I"/>
</dbReference>
<evidence type="ECO:0000256" key="4">
    <source>
        <dbReference type="ARBA" id="ARBA00022723"/>
    </source>
</evidence>
<comment type="cofactor">
    <cofactor evidence="1">
        <name>Mg(2+)</name>
        <dbReference type="ChEBI" id="CHEBI:18420"/>
    </cofactor>
</comment>
<reference evidence="11 12" key="1">
    <citation type="submission" date="2018-11" db="EMBL/GenBank/DDBJ databases">
        <title>Schleiferia aggregans sp. nov., a moderately thermophilic heterotrophic bacterium isolated from microbial mats at a terrestrial hot spring.</title>
        <authorList>
            <person name="Iino T."/>
            <person name="Ohkuma M."/>
            <person name="Haruta S."/>
        </authorList>
    </citation>
    <scope>NUCLEOTIDE SEQUENCE [LARGE SCALE GENOMIC DNA]</scope>
    <source>
        <strain evidence="11 12">LA</strain>
    </source>
</reference>
<accession>A0A401XND1</accession>
<dbReference type="Pfam" id="PF02879">
    <property type="entry name" value="PGM_PMM_II"/>
    <property type="match status" value="1"/>
</dbReference>
<dbReference type="RefSeq" id="WP_170157627.1">
    <property type="nucleotide sequence ID" value="NZ_BHZE01000025.1"/>
</dbReference>
<dbReference type="SUPFAM" id="SSF53738">
    <property type="entry name" value="Phosphoglucomutase, first 3 domains"/>
    <property type="match status" value="3"/>
</dbReference>
<dbReference type="AlphaFoldDB" id="A0A401XND1"/>
<evidence type="ECO:0000313" key="11">
    <source>
        <dbReference type="EMBL" id="GCD78527.1"/>
    </source>
</evidence>
<dbReference type="PROSITE" id="PS00710">
    <property type="entry name" value="PGM_PMM"/>
    <property type="match status" value="1"/>
</dbReference>
<dbReference type="Proteomes" id="UP000286715">
    <property type="component" value="Unassembled WGS sequence"/>
</dbReference>
<keyword evidence="5 7" id="KW-0460">Magnesium</keyword>
<keyword evidence="12" id="KW-1185">Reference proteome</keyword>